<dbReference type="PANTHER" id="PTHR30160:SF1">
    <property type="entry name" value="LIPOPOLYSACCHARIDE 1,2-N-ACETYLGLUCOSAMINETRANSFERASE-RELATED"/>
    <property type="match status" value="1"/>
</dbReference>
<dbReference type="PANTHER" id="PTHR30160">
    <property type="entry name" value="TETRAACYLDISACCHARIDE 4'-KINASE-RELATED"/>
    <property type="match status" value="1"/>
</dbReference>
<sequence length="329" mass="34021">MTPRVLVLRALGLGDLLAGVPALRGVRRAFPGHEVVLALPSALREAALSGGTVDTVLPAQAPGRGVPTLTHWTGPPPQVAIDLHGKGPESRDALAALSPGRLLAFAQPDPPPPRWRPDEHERDRWCRFLAHYGIPADPADVRLPPPAVSSPAPGAVVVHPGAESAARRWPAERYATVARALRGDGHRVVVTGGPGEDALVLDVAGRAELPERDVLRGGLPFGELSALVAGAALLVSGDTGLAHLAVAHATPSVTLFGPVAPQLWGPPPSPCHLALWKPGPPGDPHGDVPDPRLLGIAADEVAAAARSVVRHGRTASERGAEPRVASGRP</sequence>
<gene>
    <name evidence="4" type="ORF">NFX46_24635</name>
</gene>
<organism evidence="4 5">
    <name type="scientific">Streptomyces phaeoluteigriseus</name>
    <dbReference type="NCBI Taxonomy" id="114686"/>
    <lineage>
        <taxon>Bacteria</taxon>
        <taxon>Bacillati</taxon>
        <taxon>Actinomycetota</taxon>
        <taxon>Actinomycetes</taxon>
        <taxon>Kitasatosporales</taxon>
        <taxon>Streptomycetaceae</taxon>
        <taxon>Streptomyces</taxon>
        <taxon>Streptomyces aurantiacus group</taxon>
    </lineage>
</organism>
<dbReference type="RefSeq" id="WP_252552341.1">
    <property type="nucleotide sequence ID" value="NZ_CP099468.1"/>
</dbReference>
<name>A0ABY4ZD27_9ACTN</name>
<evidence type="ECO:0000313" key="4">
    <source>
        <dbReference type="EMBL" id="USQ86610.1"/>
    </source>
</evidence>
<dbReference type="CDD" id="cd03789">
    <property type="entry name" value="GT9_LPS_heptosyltransferase"/>
    <property type="match status" value="1"/>
</dbReference>
<dbReference type="InterPro" id="IPR051199">
    <property type="entry name" value="LPS_LOS_Heptosyltrfase"/>
</dbReference>
<evidence type="ECO:0000256" key="1">
    <source>
        <dbReference type="ARBA" id="ARBA00022676"/>
    </source>
</evidence>
<dbReference type="InterPro" id="IPR002201">
    <property type="entry name" value="Glyco_trans_9"/>
</dbReference>
<keyword evidence="2" id="KW-0808">Transferase</keyword>
<accession>A0ABY4ZD27</accession>
<protein>
    <submittedName>
        <fullName evidence="4">Glycosyltransferase family 9 protein</fullName>
    </submittedName>
</protein>
<dbReference type="EMBL" id="CP099468">
    <property type="protein sequence ID" value="USQ86610.1"/>
    <property type="molecule type" value="Genomic_DNA"/>
</dbReference>
<dbReference type="Proteomes" id="UP001056374">
    <property type="component" value="Chromosome"/>
</dbReference>
<keyword evidence="1" id="KW-0328">Glycosyltransferase</keyword>
<evidence type="ECO:0000256" key="3">
    <source>
        <dbReference type="SAM" id="MobiDB-lite"/>
    </source>
</evidence>
<evidence type="ECO:0000256" key="2">
    <source>
        <dbReference type="ARBA" id="ARBA00022679"/>
    </source>
</evidence>
<dbReference type="Gene3D" id="3.40.50.2000">
    <property type="entry name" value="Glycogen Phosphorylase B"/>
    <property type="match status" value="2"/>
</dbReference>
<evidence type="ECO:0000313" key="5">
    <source>
        <dbReference type="Proteomes" id="UP001056374"/>
    </source>
</evidence>
<reference evidence="4" key="1">
    <citation type="submission" date="2022-06" db="EMBL/GenBank/DDBJ databases">
        <title>Complete genome sequence of soil microorganisms Streptomyces sp. Qhu-M197 isolated from Alpine meadows habitats on the Tibetan Plateau.</title>
        <authorList>
            <person name="Zhang B."/>
            <person name="Xiang X."/>
            <person name="Fan J."/>
        </authorList>
    </citation>
    <scope>NUCLEOTIDE SEQUENCE</scope>
    <source>
        <strain evidence="4">Qhu-M197</strain>
    </source>
</reference>
<dbReference type="SUPFAM" id="SSF53756">
    <property type="entry name" value="UDP-Glycosyltransferase/glycogen phosphorylase"/>
    <property type="match status" value="1"/>
</dbReference>
<keyword evidence="5" id="KW-1185">Reference proteome</keyword>
<feature type="region of interest" description="Disordered" evidence="3">
    <location>
        <begin position="308"/>
        <end position="329"/>
    </location>
</feature>
<dbReference type="Pfam" id="PF01075">
    <property type="entry name" value="Glyco_transf_9"/>
    <property type="match status" value="1"/>
</dbReference>
<proteinExistence type="predicted"/>